<gene>
    <name evidence="1" type="ORF">CARN3_0041</name>
</gene>
<dbReference type="AlphaFoldDB" id="E6PZZ4"/>
<sequence length="465" mass="51622">MPEANAIPAFARKYHTACSTCHNNWPELNDFGLAFKINGFKFPKDDEDFLKEPPLMLGAQAQKEAFPHSIYPGELPILPIAFRYSGHFIYNSPQPADVTAANGYQPQTDLFQPNTFTIIAASSLGPSFEFWIDDDLAAAGSGANGGMGDAYIKANNFIGYYLHVPKNDLNIRYGQFEIDLPFTQARTINLSDYAIYDETAVVNPSGNGPLAGTTNNTFTFSAPQRGVELSGTPHQGYTWWSVALLDGTNSAYGTDAPLAGRNSKDVYINLWQGFNLERDRSVRQQIQAAGPTGVHDHTWIRLNAFGYFGENELNQGGTLYPALPTIKEPFYRAGGAFDYRFRSNFELWGLMEHGHDSNRAVNANSTALVSATPVTFSGGFAEAEYWFYPWLIGLMRYDGVNSPTDRINGVSRGDTRSIYSPGLQILVRPNIKIETEYSHSYEQPIPGTNNYFRANKFQSGIDFAF</sequence>
<dbReference type="EMBL" id="CABN01000145">
    <property type="protein sequence ID" value="CBI00503.1"/>
    <property type="molecule type" value="Genomic_DNA"/>
</dbReference>
<organism evidence="1">
    <name type="scientific">mine drainage metagenome</name>
    <dbReference type="NCBI Taxonomy" id="410659"/>
    <lineage>
        <taxon>unclassified sequences</taxon>
        <taxon>metagenomes</taxon>
        <taxon>ecological metagenomes</taxon>
    </lineage>
</organism>
<protein>
    <recommendedName>
        <fullName evidence="2">Cytochrome C</fullName>
    </recommendedName>
</protein>
<comment type="caution">
    <text evidence="1">The sequence shown here is derived from an EMBL/GenBank/DDBJ whole genome shotgun (WGS) entry which is preliminary data.</text>
</comment>
<proteinExistence type="predicted"/>
<evidence type="ECO:0000313" key="1">
    <source>
        <dbReference type="EMBL" id="CBI00503.1"/>
    </source>
</evidence>
<evidence type="ECO:0008006" key="2">
    <source>
        <dbReference type="Google" id="ProtNLM"/>
    </source>
</evidence>
<accession>E6PZZ4</accession>
<reference evidence="1" key="1">
    <citation type="submission" date="2009-10" db="EMBL/GenBank/DDBJ databases">
        <title>Diversity of trophic interactions inside an arsenic-rich microbial ecosystem.</title>
        <authorList>
            <person name="Bertin P.N."/>
            <person name="Heinrich-Salmeron A."/>
            <person name="Pelletier E."/>
            <person name="Goulhen-Chollet F."/>
            <person name="Arsene-Ploetze F."/>
            <person name="Gallien S."/>
            <person name="Calteau A."/>
            <person name="Vallenet D."/>
            <person name="Casiot C."/>
            <person name="Chane-Woon-Ming B."/>
            <person name="Giloteaux L."/>
            <person name="Barakat M."/>
            <person name="Bonnefoy V."/>
            <person name="Bruneel O."/>
            <person name="Chandler M."/>
            <person name="Cleiss J."/>
            <person name="Duran R."/>
            <person name="Elbaz-Poulichet F."/>
            <person name="Fonknechten N."/>
            <person name="Lauga B."/>
            <person name="Mornico D."/>
            <person name="Ortet P."/>
            <person name="Schaeffer C."/>
            <person name="Siguier P."/>
            <person name="Alexander Thil Smith A."/>
            <person name="Van Dorsselaer A."/>
            <person name="Weissenbach J."/>
            <person name="Medigue C."/>
            <person name="Le Paslier D."/>
        </authorList>
    </citation>
    <scope>NUCLEOTIDE SEQUENCE</scope>
</reference>
<name>E6PZZ4_9ZZZZ</name>